<reference evidence="3 4" key="1">
    <citation type="submission" date="2014-04" db="EMBL/GenBank/DDBJ databases">
        <authorList>
            <person name="Sibley D."/>
            <person name="Venepally P."/>
            <person name="Karamycheva S."/>
            <person name="Hadjithomas M."/>
            <person name="Khan A."/>
            <person name="Brunk B."/>
            <person name="Roos D."/>
            <person name="Caler E."/>
            <person name="Lorenzi H."/>
        </authorList>
    </citation>
    <scope>NUCLEOTIDE SEQUENCE [LARGE SCALE GENOMIC DNA]</scope>
    <source>
        <strain evidence="3 4">MAS</strain>
    </source>
</reference>
<feature type="region of interest" description="Disordered" evidence="2">
    <location>
        <begin position="478"/>
        <end position="518"/>
    </location>
</feature>
<dbReference type="EMBL" id="AEXC02002862">
    <property type="protein sequence ID" value="KFH01828.1"/>
    <property type="molecule type" value="Genomic_DNA"/>
</dbReference>
<feature type="compositionally biased region" description="Basic and acidic residues" evidence="2">
    <location>
        <begin position="299"/>
        <end position="313"/>
    </location>
</feature>
<feature type="region of interest" description="Disordered" evidence="2">
    <location>
        <begin position="264"/>
        <end position="317"/>
    </location>
</feature>
<gene>
    <name evidence="3" type="ORF">TGMAS_417060</name>
</gene>
<dbReference type="Proteomes" id="UP000028821">
    <property type="component" value="Unassembled WGS sequence"/>
</dbReference>
<name>A0A086PN96_TOXGO</name>
<evidence type="ECO:0000313" key="4">
    <source>
        <dbReference type="Proteomes" id="UP000028821"/>
    </source>
</evidence>
<protein>
    <submittedName>
        <fullName evidence="3">Uncharacterized protein</fullName>
    </submittedName>
</protein>
<proteinExistence type="predicted"/>
<feature type="compositionally biased region" description="Low complexity" evidence="2">
    <location>
        <begin position="616"/>
        <end position="627"/>
    </location>
</feature>
<comment type="caution">
    <text evidence="3">The sequence shown here is derived from an EMBL/GenBank/DDBJ whole genome shotgun (WGS) entry which is preliminary data.</text>
</comment>
<feature type="region of interest" description="Disordered" evidence="2">
    <location>
        <begin position="213"/>
        <end position="239"/>
    </location>
</feature>
<feature type="compositionally biased region" description="Polar residues" evidence="2">
    <location>
        <begin position="491"/>
        <end position="510"/>
    </location>
</feature>
<organism evidence="3 4">
    <name type="scientific">Toxoplasma gondii MAS</name>
    <dbReference type="NCBI Taxonomy" id="943118"/>
    <lineage>
        <taxon>Eukaryota</taxon>
        <taxon>Sar</taxon>
        <taxon>Alveolata</taxon>
        <taxon>Apicomplexa</taxon>
        <taxon>Conoidasida</taxon>
        <taxon>Coccidia</taxon>
        <taxon>Eucoccidiorida</taxon>
        <taxon>Eimeriorina</taxon>
        <taxon>Sarcocystidae</taxon>
        <taxon>Toxoplasma</taxon>
    </lineage>
</organism>
<feature type="compositionally biased region" description="Polar residues" evidence="2">
    <location>
        <begin position="287"/>
        <end position="298"/>
    </location>
</feature>
<dbReference type="VEuPathDB" id="ToxoDB:TGMAS_417060"/>
<feature type="compositionally biased region" description="Basic and acidic residues" evidence="2">
    <location>
        <begin position="557"/>
        <end position="574"/>
    </location>
</feature>
<feature type="coiled-coil region" evidence="1">
    <location>
        <begin position="29"/>
        <end position="56"/>
    </location>
</feature>
<sequence>MNCWFLRSHSLVLIRFTDLSISPHSSATFQTLLRKQQELKKQLDALDDEENELASDLMAEYQRVLHNFIHENRRCVELFLQTPAGKRMLYERTREYLELNPGIDLDTAEREARQDFREVNEIHLSEKLTQTFEEMRKCYRLRYVLGRLNLMYELLKIEEQYNSLVAVGKIHPTNLGLFDSKIVCRMRNGEWFHTVSDILPSLDVLVDFTTQKPGSGASNSPRPALPLRPQQVPSVVSSPKKERLCIGKNRAPRVCRLVSSKGLSTPVTERKARKPVENACLRRPWLTSPQKHQTSAADRQTEARGIPRPEVKNRISPLRRFRRSCSSCQQNMSLQEPQSVAAASYSHDEGSSSFLRSPRSPPYLGTRGDKSPSKNGSHRTPQIACERASSVENPNGDATREISGLGACTQRKQSVITEVPSSVVSSPIAAEDRPPLSSNAALPPVDAALRDTPGSEDCCQQTTCALFTVLCAPSRGKISSGRSRAVGRPINNDTEYNGGSAVNTNLQSSPRAGARGGSQYECPSLVLRLESTIDRIASGPDFGNQFLHSPKGQTQNSRREPQQHEKERLPKALPKEPSFMIEKGHQSLRDEAETAVTGSTSRTNTFERNSTGTSKTGAFTGPTAAAPLPRIPTKQGIEFGRLRVCSLPGASTSLCSGMYESTTLSGAQETPSDREQAAYSAADRDREQEEIRRQFPLETSAVGPTSRCLPAGLPEQNCRIQQRFSHSEDPAAPGGDAQLKDMLTVMGNQLGGPSGTLAGSEVNVQRMLALRGGQSKPSTPAGVPLMPTGQTLQMTEGCASTKRSGASTVKSGPQQSNVSVAPLIYNLQTPYDIKQQRHIEIAQPSRHFVESRSTRILIDPGVRQLAETASCGVGRSAHLHDETNVSQLRPDGDVPRQLRGMHEPARTAGANNPHCQVMGHHTAANLENVKPQGVQELRQMHGNIHYGVQQTSEDETYLGETCPSSSSSLVQTGTSFPSAQQSNCCQTSTAVTAKKVFTPSVDAFFRADPPVHTECRLAGPAVALGPRVLTVIRSVFPVETDVKTTGRAFLAGSDMQAQIPVERRTTIRTRKALSSPRCAPQNLERRIRYRRCMKAQSHTGTRQDTSAAGNNVQLVCPNGLVQNSREQFALRCENCRCSPQGVYNTKVQHFQHSSNSVTRHSCTTETPDTSHNIIKTVTSAVKTNLCPSSSTCSSGDPLEETRVDCEISEKHVVRAQRKSPTAPLSEAGLAVVAPLNTSSKMLMEAPRRHRGHQELNASGNVTHCIDRFIENCASFNSSSTDRSDVNLRIPNDTTRSTLLRPSVTAERSCGWALPLTTSVVRPKATLLRENQMNSNGVIRPQNQTASIAQSSPSDLVSSTHGACASEFLCSAAPEKSDMAAPNWAAASREESINFLPDCSYECGSASTEKNRTTGDTAYLKEQPRCAGLQQGGPATSHRSCFSDTSAARPCIPSGVTPIMYASQHVSPSKETPMLLSSKDHYHQMQGLVLTPGTQCPAFLRTSNLEEKALPTLPVIFTTHQQHTSVDILPQTTVPQRLCGSETSTPNEHDCVKLLNTVPVS</sequence>
<evidence type="ECO:0000256" key="2">
    <source>
        <dbReference type="SAM" id="MobiDB-lite"/>
    </source>
</evidence>
<accession>A0A086PN96</accession>
<evidence type="ECO:0000256" key="1">
    <source>
        <dbReference type="SAM" id="Coils"/>
    </source>
</evidence>
<evidence type="ECO:0000313" key="3">
    <source>
        <dbReference type="EMBL" id="KFH01828.1"/>
    </source>
</evidence>
<keyword evidence="1" id="KW-0175">Coiled coil</keyword>
<feature type="region of interest" description="Disordered" evidence="2">
    <location>
        <begin position="539"/>
        <end position="630"/>
    </location>
</feature>
<feature type="compositionally biased region" description="Basic and acidic residues" evidence="2">
    <location>
        <begin position="582"/>
        <end position="592"/>
    </location>
</feature>
<feature type="region of interest" description="Disordered" evidence="2">
    <location>
        <begin position="339"/>
        <end position="405"/>
    </location>
</feature>
<feature type="region of interest" description="Disordered" evidence="2">
    <location>
        <begin position="664"/>
        <end position="688"/>
    </location>
</feature>
<feature type="compositionally biased region" description="Polar residues" evidence="2">
    <location>
        <begin position="596"/>
        <end position="615"/>
    </location>
</feature>
<feature type="compositionally biased region" description="Basic and acidic residues" evidence="2">
    <location>
        <begin position="671"/>
        <end position="688"/>
    </location>
</feature>